<dbReference type="InterPro" id="IPR029052">
    <property type="entry name" value="Metallo-depent_PP-like"/>
</dbReference>
<dbReference type="SUPFAM" id="SSF56300">
    <property type="entry name" value="Metallo-dependent phosphatases"/>
    <property type="match status" value="1"/>
</dbReference>
<evidence type="ECO:0000256" key="2">
    <source>
        <dbReference type="ARBA" id="ARBA00022801"/>
    </source>
</evidence>
<reference evidence="4 5" key="1">
    <citation type="submission" date="2017-05" db="EMBL/GenBank/DDBJ databases">
        <title>Vagococcus spp. assemblies.</title>
        <authorList>
            <person name="Gulvik C.A."/>
        </authorList>
    </citation>
    <scope>NUCLEOTIDE SEQUENCE [LARGE SCALE GENOMIC DNA]</scope>
    <source>
        <strain evidence="4 5">CCUG 51432</strain>
    </source>
</reference>
<keyword evidence="1" id="KW-0479">Metal-binding</keyword>
<dbReference type="GO" id="GO:0009245">
    <property type="term" value="P:lipid A biosynthetic process"/>
    <property type="evidence" value="ECO:0007669"/>
    <property type="project" value="TreeGrafter"/>
</dbReference>
<protein>
    <recommendedName>
        <fullName evidence="3">Calcineurin-like phosphoesterase domain-containing protein</fullName>
    </recommendedName>
</protein>
<dbReference type="Pfam" id="PF00149">
    <property type="entry name" value="Metallophos"/>
    <property type="match status" value="1"/>
</dbReference>
<feature type="domain" description="Calcineurin-like phosphoesterase" evidence="3">
    <location>
        <begin position="43"/>
        <end position="209"/>
    </location>
</feature>
<dbReference type="AlphaFoldDB" id="A0A430ASL3"/>
<evidence type="ECO:0000313" key="5">
    <source>
        <dbReference type="Proteomes" id="UP000287605"/>
    </source>
</evidence>
<name>A0A430ASL3_9ENTE</name>
<organism evidence="4 5">
    <name type="scientific">Vagococcus elongatus</name>
    <dbReference type="NCBI Taxonomy" id="180344"/>
    <lineage>
        <taxon>Bacteria</taxon>
        <taxon>Bacillati</taxon>
        <taxon>Bacillota</taxon>
        <taxon>Bacilli</taxon>
        <taxon>Lactobacillales</taxon>
        <taxon>Enterococcaceae</taxon>
        <taxon>Vagococcus</taxon>
    </lineage>
</organism>
<dbReference type="EMBL" id="NGKA01000012">
    <property type="protein sequence ID" value="RSU11030.1"/>
    <property type="molecule type" value="Genomic_DNA"/>
</dbReference>
<proteinExistence type="predicted"/>
<dbReference type="GO" id="GO:0046872">
    <property type="term" value="F:metal ion binding"/>
    <property type="evidence" value="ECO:0007669"/>
    <property type="project" value="UniProtKB-KW"/>
</dbReference>
<dbReference type="OrthoDB" id="9780884at2"/>
<keyword evidence="2" id="KW-0378">Hydrolase</keyword>
<dbReference type="GO" id="GO:0008758">
    <property type="term" value="F:UDP-2,3-diacylglucosamine hydrolase activity"/>
    <property type="evidence" value="ECO:0007669"/>
    <property type="project" value="TreeGrafter"/>
</dbReference>
<gene>
    <name evidence="4" type="ORF">CBF29_08700</name>
</gene>
<comment type="caution">
    <text evidence="4">The sequence shown here is derived from an EMBL/GenBank/DDBJ whole genome shotgun (WGS) entry which is preliminary data.</text>
</comment>
<sequence>MTMSNFIPITLIFLVVIILEGVRENRVLSVAEHKITSVKQSSLKIAQLSDLQYPRLRINEDTLIEELKKGQPDLIFLTGDTIDRTESVKQTKLKTLLPKLTAIAPVFIVAGNHETTSGQYDEWRQMIDASDAILLENEIQELEINGYQIAVGGLCEYQIAFPQEQLDKLKDKQQFLLLSHHPEIFESIIELLPKNETFDTYIFSGHAHGGQIIIPGIGGLLSPNQGLFPKITDGIYDSEQTQQAKLIVSRGLANSRFPLRINNYPQLNFLTIE</sequence>
<keyword evidence="5" id="KW-1185">Reference proteome</keyword>
<dbReference type="InterPro" id="IPR051158">
    <property type="entry name" value="Metallophosphoesterase_sf"/>
</dbReference>
<dbReference type="PANTHER" id="PTHR31302">
    <property type="entry name" value="TRANSMEMBRANE PROTEIN WITH METALLOPHOSPHOESTERASE DOMAIN-RELATED"/>
    <property type="match status" value="1"/>
</dbReference>
<dbReference type="GO" id="GO:0016020">
    <property type="term" value="C:membrane"/>
    <property type="evidence" value="ECO:0007669"/>
    <property type="project" value="GOC"/>
</dbReference>
<evidence type="ECO:0000259" key="3">
    <source>
        <dbReference type="Pfam" id="PF00149"/>
    </source>
</evidence>
<dbReference type="Gene3D" id="3.60.21.10">
    <property type="match status" value="1"/>
</dbReference>
<accession>A0A430ASL3</accession>
<dbReference type="PANTHER" id="PTHR31302:SF31">
    <property type="entry name" value="PHOSPHODIESTERASE YAEI"/>
    <property type="match status" value="1"/>
</dbReference>
<dbReference type="InterPro" id="IPR004843">
    <property type="entry name" value="Calcineurin-like_PHP"/>
</dbReference>
<evidence type="ECO:0000256" key="1">
    <source>
        <dbReference type="ARBA" id="ARBA00022723"/>
    </source>
</evidence>
<dbReference type="Proteomes" id="UP000287605">
    <property type="component" value="Unassembled WGS sequence"/>
</dbReference>
<evidence type="ECO:0000313" key="4">
    <source>
        <dbReference type="EMBL" id="RSU11030.1"/>
    </source>
</evidence>